<organism evidence="2 3">
    <name type="scientific">Portunus trituberculatus</name>
    <name type="common">Swimming crab</name>
    <name type="synonym">Neptunus trituberculatus</name>
    <dbReference type="NCBI Taxonomy" id="210409"/>
    <lineage>
        <taxon>Eukaryota</taxon>
        <taxon>Metazoa</taxon>
        <taxon>Ecdysozoa</taxon>
        <taxon>Arthropoda</taxon>
        <taxon>Crustacea</taxon>
        <taxon>Multicrustacea</taxon>
        <taxon>Malacostraca</taxon>
        <taxon>Eumalacostraca</taxon>
        <taxon>Eucarida</taxon>
        <taxon>Decapoda</taxon>
        <taxon>Pleocyemata</taxon>
        <taxon>Brachyura</taxon>
        <taxon>Eubrachyura</taxon>
        <taxon>Portunoidea</taxon>
        <taxon>Portunidae</taxon>
        <taxon>Portuninae</taxon>
        <taxon>Portunus</taxon>
    </lineage>
</organism>
<evidence type="ECO:0000313" key="2">
    <source>
        <dbReference type="EMBL" id="MPC73824.1"/>
    </source>
</evidence>
<sequence>MSVSSSRSTPTPAQPSPVQTSSAQSSPV</sequence>
<evidence type="ECO:0000256" key="1">
    <source>
        <dbReference type="SAM" id="MobiDB-lite"/>
    </source>
</evidence>
<dbReference type="EMBL" id="VSRR010037624">
    <property type="protein sequence ID" value="MPC73824.1"/>
    <property type="molecule type" value="Genomic_DNA"/>
</dbReference>
<name>A0A5B7HZB9_PORTR</name>
<gene>
    <name evidence="2" type="ORF">E2C01_068164</name>
</gene>
<reference evidence="2 3" key="1">
    <citation type="submission" date="2019-05" db="EMBL/GenBank/DDBJ databases">
        <title>Another draft genome of Portunus trituberculatus and its Hox gene families provides insights of decapod evolution.</title>
        <authorList>
            <person name="Jeong J.-H."/>
            <person name="Song I."/>
            <person name="Kim S."/>
            <person name="Choi T."/>
            <person name="Kim D."/>
            <person name="Ryu S."/>
            <person name="Kim W."/>
        </authorList>
    </citation>
    <scope>NUCLEOTIDE SEQUENCE [LARGE SCALE GENOMIC DNA]</scope>
    <source>
        <tissue evidence="2">Muscle</tissue>
    </source>
</reference>
<evidence type="ECO:0000313" key="3">
    <source>
        <dbReference type="Proteomes" id="UP000324222"/>
    </source>
</evidence>
<accession>A0A5B7HZB9</accession>
<comment type="caution">
    <text evidence="2">The sequence shown here is derived from an EMBL/GenBank/DDBJ whole genome shotgun (WGS) entry which is preliminary data.</text>
</comment>
<proteinExistence type="predicted"/>
<protein>
    <submittedName>
        <fullName evidence="2">Uncharacterized protein</fullName>
    </submittedName>
</protein>
<keyword evidence="3" id="KW-1185">Reference proteome</keyword>
<dbReference type="AlphaFoldDB" id="A0A5B7HZB9"/>
<feature type="region of interest" description="Disordered" evidence="1">
    <location>
        <begin position="1"/>
        <end position="28"/>
    </location>
</feature>
<dbReference type="Proteomes" id="UP000324222">
    <property type="component" value="Unassembled WGS sequence"/>
</dbReference>